<dbReference type="AlphaFoldDB" id="A0AAV7UU08"/>
<evidence type="ECO:0000313" key="2">
    <source>
        <dbReference type="Proteomes" id="UP001066276"/>
    </source>
</evidence>
<protein>
    <submittedName>
        <fullName evidence="1">Uncharacterized protein</fullName>
    </submittedName>
</protein>
<organism evidence="1 2">
    <name type="scientific">Pleurodeles waltl</name>
    <name type="common">Iberian ribbed newt</name>
    <dbReference type="NCBI Taxonomy" id="8319"/>
    <lineage>
        <taxon>Eukaryota</taxon>
        <taxon>Metazoa</taxon>
        <taxon>Chordata</taxon>
        <taxon>Craniata</taxon>
        <taxon>Vertebrata</taxon>
        <taxon>Euteleostomi</taxon>
        <taxon>Amphibia</taxon>
        <taxon>Batrachia</taxon>
        <taxon>Caudata</taxon>
        <taxon>Salamandroidea</taxon>
        <taxon>Salamandridae</taxon>
        <taxon>Pleurodelinae</taxon>
        <taxon>Pleurodeles</taxon>
    </lineage>
</organism>
<accession>A0AAV7UU08</accession>
<gene>
    <name evidence="1" type="ORF">NDU88_001902</name>
</gene>
<evidence type="ECO:0000313" key="1">
    <source>
        <dbReference type="EMBL" id="KAJ1192595.1"/>
    </source>
</evidence>
<dbReference type="Proteomes" id="UP001066276">
    <property type="component" value="Chromosome 2_2"/>
</dbReference>
<name>A0AAV7UU08_PLEWA</name>
<comment type="caution">
    <text evidence="1">The sequence shown here is derived from an EMBL/GenBank/DDBJ whole genome shotgun (WGS) entry which is preliminary data.</text>
</comment>
<dbReference type="EMBL" id="JANPWB010000004">
    <property type="protein sequence ID" value="KAJ1192595.1"/>
    <property type="molecule type" value="Genomic_DNA"/>
</dbReference>
<reference evidence="1" key="1">
    <citation type="journal article" date="2022" name="bioRxiv">
        <title>Sequencing and chromosome-scale assembly of the giantPleurodeles waltlgenome.</title>
        <authorList>
            <person name="Brown T."/>
            <person name="Elewa A."/>
            <person name="Iarovenko S."/>
            <person name="Subramanian E."/>
            <person name="Araus A.J."/>
            <person name="Petzold A."/>
            <person name="Susuki M."/>
            <person name="Suzuki K.-i.T."/>
            <person name="Hayashi T."/>
            <person name="Toyoda A."/>
            <person name="Oliveira C."/>
            <person name="Osipova E."/>
            <person name="Leigh N.D."/>
            <person name="Simon A."/>
            <person name="Yun M.H."/>
        </authorList>
    </citation>
    <scope>NUCLEOTIDE SEQUENCE</scope>
    <source>
        <strain evidence="1">20211129_DDA</strain>
        <tissue evidence="1">Liver</tissue>
    </source>
</reference>
<sequence length="121" mass="13279">MPGGRTTSKQLGKLSRQLLFSEALCHQRVPPVEEHSLTPPSSMAESTQGATMVRILQEISVVGRKLEGMDSPMASLTAETKSMHLDIAGFQTQVTGLEQRATMVETHIASWVDRGQELLYL</sequence>
<proteinExistence type="predicted"/>
<keyword evidence="2" id="KW-1185">Reference proteome</keyword>